<evidence type="ECO:0000313" key="4">
    <source>
        <dbReference type="Proteomes" id="UP001234178"/>
    </source>
</evidence>
<accession>A0ABQ9ZRH0</accession>
<sequence>MHGNSRRHQVPAAMSELDPLCGYTEETAPTYSHYSRMKKSLASRRNCKLATFSVVLVAISLIVATVYIFVVDNDPADGGGSTLPTDDTPIDLNVEHSLLQVSFPIKKGRSREFKEKDMASWEAPTPTVDMDLLKECNSQGWNEVNRRKTMEETLVEPKGPAFYHQMSTALNEEAVDWIQSGVMAESTLRCLKDHQIELETLRKSDWRFLQEQWPQCGEGHSPFGGFKCSAKDKYRWMDGMCNNLQHQHWGSALQPFRRMLPAEYEDGFSKPYPSFPTGIHPPGRQVSICMQNATNQYDEPRLSMLFVHFAHFLDHDFSNIAAYKGANRSAIPCCGAEERHPECFSLELKSNDPFYKEKGLMCMDFVRSAPAPQCQIGVREQMNQASSYIDLSNIYSTTEKDEHGLRDVDGGYMKSPTEPDGRYMLLRSKDPKDGCNRPEMLEANTPCFRSGDLRVNEFIGLTNMNQIWMREHNRVTDFFIKINGHWSDERLYQESRRVVIAEMQHVVYNEFVPLLLGEKLTKSLGLNPLKEGYFHGYDDNLDAGVANSFASAAFRFYHSMIKDLVAFEQAGSGVTEFAQLHTMLYNPFPMWQFGKVDELIRGSAAQNPRPIHTSFAAEVANHLFQQEDASFGFDLFAFNIQRGRDHGLPPYYKWREICHLPPAANFTQMKEFFRPHSLELIQRFYVDATHLDLFTGMLAENPLADGLLGPTASCIIADQFVRAKRGDRFWYETGDPLLRFSPEQLSSIRDVTLARLLCENSDALDTIQERALEAVSETNPRKHCSGYQIPRLDLTRWHEAKPEGSFSKN</sequence>
<dbReference type="CDD" id="cd09823">
    <property type="entry name" value="peroxinectin_like"/>
    <property type="match status" value="1"/>
</dbReference>
<evidence type="ECO:0008006" key="5">
    <source>
        <dbReference type="Google" id="ProtNLM"/>
    </source>
</evidence>
<keyword evidence="2" id="KW-1133">Transmembrane helix</keyword>
<dbReference type="Proteomes" id="UP001234178">
    <property type="component" value="Unassembled WGS sequence"/>
</dbReference>
<dbReference type="InterPro" id="IPR010255">
    <property type="entry name" value="Haem_peroxidase_sf"/>
</dbReference>
<keyword evidence="1" id="KW-0560">Oxidoreductase</keyword>
<comment type="caution">
    <text evidence="3">The sequence shown here is derived from an EMBL/GenBank/DDBJ whole genome shotgun (WGS) entry which is preliminary data.</text>
</comment>
<dbReference type="PRINTS" id="PR00457">
    <property type="entry name" value="ANPEROXIDASE"/>
</dbReference>
<proteinExistence type="predicted"/>
<dbReference type="InterPro" id="IPR019791">
    <property type="entry name" value="Haem_peroxidase_animal"/>
</dbReference>
<dbReference type="EMBL" id="JAOYFB010000005">
    <property type="protein sequence ID" value="KAK4015311.1"/>
    <property type="molecule type" value="Genomic_DNA"/>
</dbReference>
<keyword evidence="1" id="KW-0575">Peroxidase</keyword>
<dbReference type="PROSITE" id="PS50292">
    <property type="entry name" value="PEROXIDASE_3"/>
    <property type="match status" value="1"/>
</dbReference>
<keyword evidence="4" id="KW-1185">Reference proteome</keyword>
<dbReference type="SUPFAM" id="SSF48113">
    <property type="entry name" value="Heme-dependent peroxidases"/>
    <property type="match status" value="1"/>
</dbReference>
<evidence type="ECO:0000313" key="3">
    <source>
        <dbReference type="EMBL" id="KAK4015311.1"/>
    </source>
</evidence>
<feature type="transmembrane region" description="Helical" evidence="2">
    <location>
        <begin position="49"/>
        <end position="70"/>
    </location>
</feature>
<reference evidence="3 4" key="1">
    <citation type="journal article" date="2023" name="Nucleic Acids Res.">
        <title>The hologenome of Daphnia magna reveals possible DNA methylation and microbiome-mediated evolution of the host genome.</title>
        <authorList>
            <person name="Chaturvedi A."/>
            <person name="Li X."/>
            <person name="Dhandapani V."/>
            <person name="Marshall H."/>
            <person name="Kissane S."/>
            <person name="Cuenca-Cambronero M."/>
            <person name="Asole G."/>
            <person name="Calvet F."/>
            <person name="Ruiz-Romero M."/>
            <person name="Marangio P."/>
            <person name="Guigo R."/>
            <person name="Rago D."/>
            <person name="Mirbahai L."/>
            <person name="Eastwood N."/>
            <person name="Colbourne J.K."/>
            <person name="Zhou J."/>
            <person name="Mallon E."/>
            <person name="Orsini L."/>
        </authorList>
    </citation>
    <scope>NUCLEOTIDE SEQUENCE [LARGE SCALE GENOMIC DNA]</scope>
    <source>
        <strain evidence="3">LRV0_1</strain>
    </source>
</reference>
<evidence type="ECO:0000256" key="1">
    <source>
        <dbReference type="ARBA" id="ARBA00022559"/>
    </source>
</evidence>
<dbReference type="PANTHER" id="PTHR11475">
    <property type="entry name" value="OXIDASE/PEROXIDASE"/>
    <property type="match status" value="1"/>
</dbReference>
<organism evidence="3 4">
    <name type="scientific">Daphnia magna</name>
    <dbReference type="NCBI Taxonomy" id="35525"/>
    <lineage>
        <taxon>Eukaryota</taxon>
        <taxon>Metazoa</taxon>
        <taxon>Ecdysozoa</taxon>
        <taxon>Arthropoda</taxon>
        <taxon>Crustacea</taxon>
        <taxon>Branchiopoda</taxon>
        <taxon>Diplostraca</taxon>
        <taxon>Cladocera</taxon>
        <taxon>Anomopoda</taxon>
        <taxon>Daphniidae</taxon>
        <taxon>Daphnia</taxon>
    </lineage>
</organism>
<keyword evidence="2" id="KW-0812">Transmembrane</keyword>
<dbReference type="Pfam" id="PF03098">
    <property type="entry name" value="An_peroxidase"/>
    <property type="match status" value="1"/>
</dbReference>
<name>A0ABQ9ZRH0_9CRUS</name>
<dbReference type="Gene3D" id="1.10.640.10">
    <property type="entry name" value="Haem peroxidase domain superfamily, animal type"/>
    <property type="match status" value="1"/>
</dbReference>
<keyword evidence="2" id="KW-0472">Membrane</keyword>
<evidence type="ECO:0000256" key="2">
    <source>
        <dbReference type="SAM" id="Phobius"/>
    </source>
</evidence>
<dbReference type="PANTHER" id="PTHR11475:SF141">
    <property type="entry name" value="CARDINAL"/>
    <property type="match status" value="1"/>
</dbReference>
<gene>
    <name evidence="3" type="ORF">OUZ56_030292</name>
</gene>
<protein>
    <recommendedName>
        <fullName evidence="5">Chorion peroxidase</fullName>
    </recommendedName>
</protein>
<dbReference type="InterPro" id="IPR037120">
    <property type="entry name" value="Haem_peroxidase_sf_animal"/>
</dbReference>